<organism evidence="1 2">
    <name type="scientific">Acidipropionibacterium jensenii</name>
    <dbReference type="NCBI Taxonomy" id="1749"/>
    <lineage>
        <taxon>Bacteria</taxon>
        <taxon>Bacillati</taxon>
        <taxon>Actinomycetota</taxon>
        <taxon>Actinomycetes</taxon>
        <taxon>Propionibacteriales</taxon>
        <taxon>Propionibacteriaceae</taxon>
        <taxon>Acidipropionibacterium</taxon>
    </lineage>
</organism>
<sequence length="65" mass="6900">MISWHQCDAAPGDGVLVISEPTCQRESTGCDGSSRIRIKSELFPALPISEVFSPGSSHVSSDHEG</sequence>
<gene>
    <name evidence="1" type="ORF">NCTC13652_00522</name>
</gene>
<evidence type="ECO:0000313" key="2">
    <source>
        <dbReference type="Proteomes" id="UP000277858"/>
    </source>
</evidence>
<name>A0A448NWT0_9ACTN</name>
<accession>A0A448NWT0</accession>
<evidence type="ECO:0000313" key="1">
    <source>
        <dbReference type="EMBL" id="VEI02348.1"/>
    </source>
</evidence>
<keyword evidence="2" id="KW-1185">Reference proteome</keyword>
<protein>
    <submittedName>
        <fullName evidence="1">Uncharacterized protein</fullName>
    </submittedName>
</protein>
<dbReference type="Proteomes" id="UP000277858">
    <property type="component" value="Chromosome"/>
</dbReference>
<reference evidence="1 2" key="1">
    <citation type="submission" date="2018-12" db="EMBL/GenBank/DDBJ databases">
        <authorList>
            <consortium name="Pathogen Informatics"/>
        </authorList>
    </citation>
    <scope>NUCLEOTIDE SEQUENCE [LARGE SCALE GENOMIC DNA]</scope>
    <source>
        <strain evidence="1 2">NCTC13652</strain>
    </source>
</reference>
<proteinExistence type="predicted"/>
<dbReference type="AlphaFoldDB" id="A0A448NWT0"/>
<dbReference type="EMBL" id="LR134473">
    <property type="protein sequence ID" value="VEI02348.1"/>
    <property type="molecule type" value="Genomic_DNA"/>
</dbReference>